<comment type="caution">
    <text evidence="2">The sequence shown here is derived from an EMBL/GenBank/DDBJ whole genome shotgun (WGS) entry which is preliminary data.</text>
</comment>
<reference evidence="2" key="2">
    <citation type="submission" date="2023-06" db="EMBL/GenBank/DDBJ databases">
        <authorList>
            <consortium name="Lawrence Berkeley National Laboratory"/>
            <person name="Haridas S."/>
            <person name="Hensen N."/>
            <person name="Bonometti L."/>
            <person name="Westerberg I."/>
            <person name="Brannstrom I.O."/>
            <person name="Guillou S."/>
            <person name="Cros-Aarteil S."/>
            <person name="Calhoun S."/>
            <person name="Kuo A."/>
            <person name="Mondo S."/>
            <person name="Pangilinan J."/>
            <person name="Riley R."/>
            <person name="Labutti K."/>
            <person name="Andreopoulos B."/>
            <person name="Lipzen A."/>
            <person name="Chen C."/>
            <person name="Yanf M."/>
            <person name="Daum C."/>
            <person name="Ng V."/>
            <person name="Clum A."/>
            <person name="Steindorff A."/>
            <person name="Ohm R."/>
            <person name="Martin F."/>
            <person name="Silar P."/>
            <person name="Natvig D."/>
            <person name="Lalanne C."/>
            <person name="Gautier V."/>
            <person name="Ament-Velasquez S.L."/>
            <person name="Kruys A."/>
            <person name="Hutchinson M.I."/>
            <person name="Powell A.J."/>
            <person name="Barry K."/>
            <person name="Miller A.N."/>
            <person name="Grigoriev I.V."/>
            <person name="Debuchy R."/>
            <person name="Gladieux P."/>
            <person name="Thoren M.H."/>
            <person name="Johannesson H."/>
        </authorList>
    </citation>
    <scope>NUCLEOTIDE SEQUENCE</scope>
    <source>
        <strain evidence="2">CBS 955.72</strain>
    </source>
</reference>
<dbReference type="Proteomes" id="UP001275084">
    <property type="component" value="Unassembled WGS sequence"/>
</dbReference>
<evidence type="ECO:0000313" key="2">
    <source>
        <dbReference type="EMBL" id="KAK3349656.1"/>
    </source>
</evidence>
<dbReference type="InterPro" id="IPR036770">
    <property type="entry name" value="Ankyrin_rpt-contain_sf"/>
</dbReference>
<accession>A0AAJ0HFE0</accession>
<protein>
    <recommendedName>
        <fullName evidence="4">Ankyrin</fullName>
    </recommendedName>
</protein>
<evidence type="ECO:0000256" key="1">
    <source>
        <dbReference type="PROSITE-ProRule" id="PRU00023"/>
    </source>
</evidence>
<organism evidence="2 3">
    <name type="scientific">Lasiosphaeria hispida</name>
    <dbReference type="NCBI Taxonomy" id="260671"/>
    <lineage>
        <taxon>Eukaryota</taxon>
        <taxon>Fungi</taxon>
        <taxon>Dikarya</taxon>
        <taxon>Ascomycota</taxon>
        <taxon>Pezizomycotina</taxon>
        <taxon>Sordariomycetes</taxon>
        <taxon>Sordariomycetidae</taxon>
        <taxon>Sordariales</taxon>
        <taxon>Lasiosphaeriaceae</taxon>
        <taxon>Lasiosphaeria</taxon>
    </lineage>
</organism>
<feature type="repeat" description="ANK" evidence="1">
    <location>
        <begin position="27"/>
        <end position="51"/>
    </location>
</feature>
<dbReference type="Gene3D" id="1.25.40.20">
    <property type="entry name" value="Ankyrin repeat-containing domain"/>
    <property type="match status" value="1"/>
</dbReference>
<proteinExistence type="predicted"/>
<keyword evidence="3" id="KW-1185">Reference proteome</keyword>
<keyword evidence="1" id="KW-0040">ANK repeat</keyword>
<evidence type="ECO:0000313" key="3">
    <source>
        <dbReference type="Proteomes" id="UP001275084"/>
    </source>
</evidence>
<name>A0AAJ0HFE0_9PEZI</name>
<dbReference type="EMBL" id="JAUIQD010000005">
    <property type="protein sequence ID" value="KAK3349656.1"/>
    <property type="molecule type" value="Genomic_DNA"/>
</dbReference>
<dbReference type="SUPFAM" id="SSF48403">
    <property type="entry name" value="Ankyrin repeat"/>
    <property type="match status" value="1"/>
</dbReference>
<reference evidence="2" key="1">
    <citation type="journal article" date="2023" name="Mol. Phylogenet. Evol.">
        <title>Genome-scale phylogeny and comparative genomics of the fungal order Sordariales.</title>
        <authorList>
            <person name="Hensen N."/>
            <person name="Bonometti L."/>
            <person name="Westerberg I."/>
            <person name="Brannstrom I.O."/>
            <person name="Guillou S."/>
            <person name="Cros-Aarteil S."/>
            <person name="Calhoun S."/>
            <person name="Haridas S."/>
            <person name="Kuo A."/>
            <person name="Mondo S."/>
            <person name="Pangilinan J."/>
            <person name="Riley R."/>
            <person name="LaButti K."/>
            <person name="Andreopoulos B."/>
            <person name="Lipzen A."/>
            <person name="Chen C."/>
            <person name="Yan M."/>
            <person name="Daum C."/>
            <person name="Ng V."/>
            <person name="Clum A."/>
            <person name="Steindorff A."/>
            <person name="Ohm R.A."/>
            <person name="Martin F."/>
            <person name="Silar P."/>
            <person name="Natvig D.O."/>
            <person name="Lalanne C."/>
            <person name="Gautier V."/>
            <person name="Ament-Velasquez S.L."/>
            <person name="Kruys A."/>
            <person name="Hutchinson M.I."/>
            <person name="Powell A.J."/>
            <person name="Barry K."/>
            <person name="Miller A.N."/>
            <person name="Grigoriev I.V."/>
            <person name="Debuchy R."/>
            <person name="Gladieux P."/>
            <person name="Hiltunen Thoren M."/>
            <person name="Johannesson H."/>
        </authorList>
    </citation>
    <scope>NUCLEOTIDE SEQUENCE</scope>
    <source>
        <strain evidence="2">CBS 955.72</strain>
    </source>
</reference>
<dbReference type="AlphaFoldDB" id="A0AAJ0HFE0"/>
<evidence type="ECO:0008006" key="4">
    <source>
        <dbReference type="Google" id="ProtNLM"/>
    </source>
</evidence>
<dbReference type="PROSITE" id="PS50088">
    <property type="entry name" value="ANK_REPEAT"/>
    <property type="match status" value="1"/>
</dbReference>
<gene>
    <name evidence="2" type="ORF">B0T25DRAFT_570275</name>
</gene>
<dbReference type="InterPro" id="IPR002110">
    <property type="entry name" value="Ankyrin_rpt"/>
</dbReference>
<sequence>MPLSRGASEQLELAEAQDDPRALTASYGMTFLHLAAALGNTDLVQHVVEQGYQTGLNVADRGERSPLVMQSILQLCCGDGLGKPVSWSIST</sequence>
<dbReference type="PROSITE" id="PS50297">
    <property type="entry name" value="ANK_REP_REGION"/>
    <property type="match status" value="1"/>
</dbReference>